<proteinExistence type="predicted"/>
<dbReference type="Gene3D" id="2.60.120.620">
    <property type="entry name" value="q2cbj1_9rhob like domain"/>
    <property type="match status" value="1"/>
</dbReference>
<name>A0A381W3P8_9ZZZZ</name>
<sequence length="322" mass="34931">MAQQPQLTKDRNQAHSDLDQYGYCLIEEALTPKEVETAHTRLVDQAAAEDQLGLSFRDGGPEQKVIDDFGKIRPDAFSAANGGVNQRLWMLANKGRCFRDMVVHPLVDDLIGYILGSAFILSTLSGNIAKPGGMRMGLHTDQWWMPQPIRPGQSTVKASEISRAAVTAFVEPDTSLGISPAVVANTMWMLSDFSATNGSTEVVPGSHLSGAHPSGGDQSGYNVVQPEAPAGTLMVFDGRLWHGTGANTGSDERLGVLATFCAPQFRQQENQTIGLDRALWPELSDKLRARLGFSPWNAYGRVESPAEPVVEPEPERIGELHP</sequence>
<organism evidence="2">
    <name type="scientific">marine metagenome</name>
    <dbReference type="NCBI Taxonomy" id="408172"/>
    <lineage>
        <taxon>unclassified sequences</taxon>
        <taxon>metagenomes</taxon>
        <taxon>ecological metagenomes</taxon>
    </lineage>
</organism>
<evidence type="ECO:0008006" key="3">
    <source>
        <dbReference type="Google" id="ProtNLM"/>
    </source>
</evidence>
<dbReference type="AlphaFoldDB" id="A0A381W3P8"/>
<feature type="compositionally biased region" description="Basic and acidic residues" evidence="1">
    <location>
        <begin position="313"/>
        <end position="322"/>
    </location>
</feature>
<dbReference type="GO" id="GO:0046872">
    <property type="term" value="F:metal ion binding"/>
    <property type="evidence" value="ECO:0007669"/>
    <property type="project" value="UniProtKB-ARBA"/>
</dbReference>
<accession>A0A381W3P8</accession>
<gene>
    <name evidence="2" type="ORF">METZ01_LOCUS100029</name>
</gene>
<dbReference type="InterPro" id="IPR008775">
    <property type="entry name" value="Phytyl_CoA_dOase-like"/>
</dbReference>
<dbReference type="Pfam" id="PF05721">
    <property type="entry name" value="PhyH"/>
    <property type="match status" value="1"/>
</dbReference>
<evidence type="ECO:0000256" key="1">
    <source>
        <dbReference type="SAM" id="MobiDB-lite"/>
    </source>
</evidence>
<reference evidence="2" key="1">
    <citation type="submission" date="2018-05" db="EMBL/GenBank/DDBJ databases">
        <authorList>
            <person name="Lanie J.A."/>
            <person name="Ng W.-L."/>
            <person name="Kazmierczak K.M."/>
            <person name="Andrzejewski T.M."/>
            <person name="Davidsen T.M."/>
            <person name="Wayne K.J."/>
            <person name="Tettelin H."/>
            <person name="Glass J.I."/>
            <person name="Rusch D."/>
            <person name="Podicherti R."/>
            <person name="Tsui H.-C.T."/>
            <person name="Winkler M.E."/>
        </authorList>
    </citation>
    <scope>NUCLEOTIDE SEQUENCE</scope>
</reference>
<dbReference type="GO" id="GO:0016491">
    <property type="term" value="F:oxidoreductase activity"/>
    <property type="evidence" value="ECO:0007669"/>
    <property type="project" value="UniProtKB-ARBA"/>
</dbReference>
<evidence type="ECO:0000313" key="2">
    <source>
        <dbReference type="EMBL" id="SVA47175.1"/>
    </source>
</evidence>
<feature type="region of interest" description="Disordered" evidence="1">
    <location>
        <begin position="303"/>
        <end position="322"/>
    </location>
</feature>
<dbReference type="EMBL" id="UINC01010621">
    <property type="protein sequence ID" value="SVA47175.1"/>
    <property type="molecule type" value="Genomic_DNA"/>
</dbReference>
<dbReference type="PANTHER" id="PTHR20883:SF48">
    <property type="entry name" value="ECTOINE DIOXYGENASE"/>
    <property type="match status" value="1"/>
</dbReference>
<protein>
    <recommendedName>
        <fullName evidence="3">Phytanoyl-CoA dioxygenase</fullName>
    </recommendedName>
</protein>
<dbReference type="SUPFAM" id="SSF51197">
    <property type="entry name" value="Clavaminate synthase-like"/>
    <property type="match status" value="1"/>
</dbReference>
<dbReference type="PANTHER" id="PTHR20883">
    <property type="entry name" value="PHYTANOYL-COA DIOXYGENASE DOMAIN CONTAINING 1"/>
    <property type="match status" value="1"/>
</dbReference>